<dbReference type="AlphaFoldDB" id="A0A182MMI7"/>
<feature type="transmembrane region" description="Helical" evidence="6">
    <location>
        <begin position="186"/>
        <end position="204"/>
    </location>
</feature>
<evidence type="ECO:0000259" key="7">
    <source>
        <dbReference type="PROSITE" id="PS50801"/>
    </source>
</evidence>
<keyword evidence="9" id="KW-1185">Reference proteome</keyword>
<dbReference type="SUPFAM" id="SSF52091">
    <property type="entry name" value="SpoIIaa-like"/>
    <property type="match status" value="1"/>
</dbReference>
<dbReference type="Gene3D" id="3.30.750.24">
    <property type="entry name" value="STAS domain"/>
    <property type="match status" value="1"/>
</dbReference>
<dbReference type="EnsemblMetazoa" id="ACUA021851-RA">
    <property type="protein sequence ID" value="ACUA021851-PA"/>
    <property type="gene ID" value="ACUA021851"/>
</dbReference>
<dbReference type="STRING" id="139723.A0A182MMI7"/>
<feature type="transmembrane region" description="Helical" evidence="6">
    <location>
        <begin position="467"/>
        <end position="486"/>
    </location>
</feature>
<feature type="region of interest" description="Disordered" evidence="5">
    <location>
        <begin position="18"/>
        <end position="38"/>
    </location>
</feature>
<dbReference type="VEuPathDB" id="VectorBase:ACUA021851"/>
<feature type="transmembrane region" description="Helical" evidence="6">
    <location>
        <begin position="304"/>
        <end position="327"/>
    </location>
</feature>
<dbReference type="GO" id="GO:0055085">
    <property type="term" value="P:transmembrane transport"/>
    <property type="evidence" value="ECO:0007669"/>
    <property type="project" value="InterPro"/>
</dbReference>
<name>A0A182MMI7_9DIPT</name>
<proteinExistence type="predicted"/>
<dbReference type="CDD" id="cd07042">
    <property type="entry name" value="STAS_SulP_like_sulfate_transporter"/>
    <property type="match status" value="1"/>
</dbReference>
<feature type="transmembrane region" description="Helical" evidence="6">
    <location>
        <begin position="521"/>
        <end position="539"/>
    </location>
</feature>
<reference evidence="9" key="1">
    <citation type="submission" date="2013-09" db="EMBL/GenBank/DDBJ databases">
        <title>The Genome Sequence of Anopheles culicifacies species A.</title>
        <authorList>
            <consortium name="The Broad Institute Genomics Platform"/>
            <person name="Neafsey D.E."/>
            <person name="Besansky N."/>
            <person name="Howell P."/>
            <person name="Walton C."/>
            <person name="Young S.K."/>
            <person name="Zeng Q."/>
            <person name="Gargeya S."/>
            <person name="Fitzgerald M."/>
            <person name="Haas B."/>
            <person name="Abouelleil A."/>
            <person name="Allen A.W."/>
            <person name="Alvarado L."/>
            <person name="Arachchi H.M."/>
            <person name="Berlin A.M."/>
            <person name="Chapman S.B."/>
            <person name="Gainer-Dewar J."/>
            <person name="Goldberg J."/>
            <person name="Griggs A."/>
            <person name="Gujja S."/>
            <person name="Hansen M."/>
            <person name="Howarth C."/>
            <person name="Imamovic A."/>
            <person name="Ireland A."/>
            <person name="Larimer J."/>
            <person name="McCowan C."/>
            <person name="Murphy C."/>
            <person name="Pearson M."/>
            <person name="Poon T.W."/>
            <person name="Priest M."/>
            <person name="Roberts A."/>
            <person name="Saif S."/>
            <person name="Shea T."/>
            <person name="Sisk P."/>
            <person name="Sykes S."/>
            <person name="Wortman J."/>
            <person name="Nusbaum C."/>
            <person name="Birren B."/>
        </authorList>
    </citation>
    <scope>NUCLEOTIDE SEQUENCE [LARGE SCALE GENOMIC DNA]</scope>
    <source>
        <strain evidence="9">A-37</strain>
    </source>
</reference>
<evidence type="ECO:0000256" key="6">
    <source>
        <dbReference type="SAM" id="Phobius"/>
    </source>
</evidence>
<feature type="transmembrane region" description="Helical" evidence="6">
    <location>
        <begin position="273"/>
        <end position="292"/>
    </location>
</feature>
<dbReference type="InterPro" id="IPR011547">
    <property type="entry name" value="SLC26A/SulP_dom"/>
</dbReference>
<dbReference type="InterPro" id="IPR002645">
    <property type="entry name" value="STAS_dom"/>
</dbReference>
<evidence type="ECO:0000256" key="4">
    <source>
        <dbReference type="ARBA" id="ARBA00023136"/>
    </source>
</evidence>
<dbReference type="PANTHER" id="PTHR11814">
    <property type="entry name" value="SULFATE TRANSPORTER"/>
    <property type="match status" value="1"/>
</dbReference>
<accession>A0A182MMI7</accession>
<evidence type="ECO:0000256" key="1">
    <source>
        <dbReference type="ARBA" id="ARBA00004141"/>
    </source>
</evidence>
<protein>
    <recommendedName>
        <fullName evidence="7">STAS domain-containing protein</fullName>
    </recommendedName>
</protein>
<dbReference type="GO" id="GO:0016020">
    <property type="term" value="C:membrane"/>
    <property type="evidence" value="ECO:0007669"/>
    <property type="project" value="UniProtKB-SubCell"/>
</dbReference>
<sequence length="689" mass="74506">MVEEAEELCALQQPARVTPYQDDGKDVGTGEDRSKTNPSSWWSQLLAGCSPQRRLPILTWIRRYDGEDALSDLIAGITLGLTMIPQSIAYATIAGLPSQYGLYAAFMGECHCCRHQSKGSVSGVEVEQIGYVIKEANEFEECNSITKLHTTSSSLVYVFCGTVREVSIGPTSLMSLLTLEYTSGRPHHYVIVLAFASGLVELAMGAFRLGFLVCFISAPVTSAFTSATALIIIGAQLGNLLGLPRLSAGSDGGFFSTVWTILHRLGQTAFGDAALGIGCMATLVALQYLPKLVPAARSRRIHRVLWYVSLARNALVVLLSTLLAHYLSTTPEGVPFRLSGRVEPGIPAFEWPVQGVTINNTTVTFLEITTELGSGLLLVPLVAVLANVAIAKAFGKTGRKFLPKFTLTQSRVCSPAATDGVVDATQELIALGLCNVIGSCFRAMPTTGAFTRSAVSHASGVRTPLSGLYSALLTLLALGVLTPYFYYIPRATLAAVLIVAVASMLDLAIVRRLSRRPLVSLADLIAWTVCFTVCLFRGVEVGLLCGMAVSLLEPLRHWVWPRADRSTVRGPAHTYRRVRPNLGLLYPGVDRLRTVVLSEARHCTPVPIVLDCERVVALDHSAVRSLRELADEVERLGGTLMLHNVQPAWRQALQLHETERGLMFQRPAGSVAPVAQLHPVEVDQIAPAR</sequence>
<dbReference type="Pfam" id="PF01740">
    <property type="entry name" value="STAS"/>
    <property type="match status" value="1"/>
</dbReference>
<feature type="compositionally biased region" description="Basic and acidic residues" evidence="5">
    <location>
        <begin position="22"/>
        <end position="35"/>
    </location>
</feature>
<feature type="transmembrane region" description="Helical" evidence="6">
    <location>
        <begin position="211"/>
        <end position="237"/>
    </location>
</feature>
<reference evidence="8" key="2">
    <citation type="submission" date="2020-05" db="UniProtKB">
        <authorList>
            <consortium name="EnsemblMetazoa"/>
        </authorList>
    </citation>
    <scope>IDENTIFICATION</scope>
    <source>
        <strain evidence="8">A-37</strain>
    </source>
</reference>
<organism evidence="8 9">
    <name type="scientific">Anopheles culicifacies</name>
    <dbReference type="NCBI Taxonomy" id="139723"/>
    <lineage>
        <taxon>Eukaryota</taxon>
        <taxon>Metazoa</taxon>
        <taxon>Ecdysozoa</taxon>
        <taxon>Arthropoda</taxon>
        <taxon>Hexapoda</taxon>
        <taxon>Insecta</taxon>
        <taxon>Pterygota</taxon>
        <taxon>Neoptera</taxon>
        <taxon>Endopterygota</taxon>
        <taxon>Diptera</taxon>
        <taxon>Nematocera</taxon>
        <taxon>Culicoidea</taxon>
        <taxon>Culicidae</taxon>
        <taxon>Anophelinae</taxon>
        <taxon>Anopheles</taxon>
        <taxon>culicifacies species complex</taxon>
    </lineage>
</organism>
<feature type="transmembrane region" description="Helical" evidence="6">
    <location>
        <begin position="492"/>
        <end position="509"/>
    </location>
</feature>
<evidence type="ECO:0000256" key="3">
    <source>
        <dbReference type="ARBA" id="ARBA00022989"/>
    </source>
</evidence>
<keyword evidence="3 6" id="KW-1133">Transmembrane helix</keyword>
<comment type="subcellular location">
    <subcellularLocation>
        <location evidence="1">Membrane</location>
        <topology evidence="1">Multi-pass membrane protein</topology>
    </subcellularLocation>
</comment>
<dbReference type="Pfam" id="PF00916">
    <property type="entry name" value="Sulfate_transp"/>
    <property type="match status" value="1"/>
</dbReference>
<evidence type="ECO:0000313" key="9">
    <source>
        <dbReference type="Proteomes" id="UP000075883"/>
    </source>
</evidence>
<dbReference type="InterPro" id="IPR001902">
    <property type="entry name" value="SLC26A/SulP_fam"/>
</dbReference>
<dbReference type="PROSITE" id="PS50801">
    <property type="entry name" value="STAS"/>
    <property type="match status" value="1"/>
</dbReference>
<feature type="domain" description="STAS" evidence="7">
    <location>
        <begin position="608"/>
        <end position="654"/>
    </location>
</feature>
<evidence type="ECO:0000313" key="8">
    <source>
        <dbReference type="EnsemblMetazoa" id="ACUA021851-PA"/>
    </source>
</evidence>
<keyword evidence="2 6" id="KW-0812">Transmembrane</keyword>
<evidence type="ECO:0000256" key="2">
    <source>
        <dbReference type="ARBA" id="ARBA00022692"/>
    </source>
</evidence>
<dbReference type="Proteomes" id="UP000075883">
    <property type="component" value="Unassembled WGS sequence"/>
</dbReference>
<evidence type="ECO:0000256" key="5">
    <source>
        <dbReference type="SAM" id="MobiDB-lite"/>
    </source>
</evidence>
<feature type="transmembrane region" description="Helical" evidence="6">
    <location>
        <begin position="375"/>
        <end position="394"/>
    </location>
</feature>
<dbReference type="InterPro" id="IPR036513">
    <property type="entry name" value="STAS_dom_sf"/>
</dbReference>
<keyword evidence="4 6" id="KW-0472">Membrane</keyword>
<dbReference type="EMBL" id="AXCM01005367">
    <property type="status" value="NOT_ANNOTATED_CDS"/>
    <property type="molecule type" value="Genomic_DNA"/>
</dbReference>